<protein>
    <recommendedName>
        <fullName evidence="3">BssS family protein</fullName>
    </recommendedName>
</protein>
<dbReference type="Proteomes" id="UP000187148">
    <property type="component" value="Chromosome"/>
</dbReference>
<evidence type="ECO:0008006" key="3">
    <source>
        <dbReference type="Google" id="ProtNLM"/>
    </source>
</evidence>
<sequence length="78" mass="8761">MKNEFAFPAFPVTGWQVGAVDKQQSIVVKFGYSTSPYGPGASTFDSQFFSLTPDMVRSLIYDLQRSLTEHEIEHEKVA</sequence>
<evidence type="ECO:0000313" key="1">
    <source>
        <dbReference type="EMBL" id="APZ07267.1"/>
    </source>
</evidence>
<gene>
    <name evidence="1" type="ORF">BWI95_20580</name>
</gene>
<organism evidence="1 2">
    <name type="scientific">Kosakonia cowanii JCM 10956 = DSM 18146</name>
    <dbReference type="NCBI Taxonomy" id="1300165"/>
    <lineage>
        <taxon>Bacteria</taxon>
        <taxon>Pseudomonadati</taxon>
        <taxon>Pseudomonadota</taxon>
        <taxon>Gammaproteobacteria</taxon>
        <taxon>Enterobacterales</taxon>
        <taxon>Enterobacteriaceae</taxon>
        <taxon>Kosakonia</taxon>
    </lineage>
</organism>
<name>A0A830ZCD8_9ENTR</name>
<proteinExistence type="predicted"/>
<dbReference type="EMBL" id="CP019445">
    <property type="protein sequence ID" value="APZ07267.1"/>
    <property type="molecule type" value="Genomic_DNA"/>
</dbReference>
<dbReference type="KEGG" id="kco:BWI95_20580"/>
<dbReference type="AlphaFoldDB" id="A0A830ZCD8"/>
<dbReference type="Pfam" id="PF13991">
    <property type="entry name" value="BssS"/>
    <property type="match status" value="1"/>
</dbReference>
<dbReference type="InterPro" id="IPR025730">
    <property type="entry name" value="Biofilm_BssS"/>
</dbReference>
<dbReference type="RefSeq" id="WP_023479777.1">
    <property type="nucleotide sequence ID" value="NZ_CP019445.1"/>
</dbReference>
<reference evidence="1 2" key="1">
    <citation type="submission" date="2017-01" db="EMBL/GenBank/DDBJ databases">
        <authorList>
            <person name="Cao J.-M."/>
        </authorList>
    </citation>
    <scope>NUCLEOTIDE SEQUENCE [LARGE SCALE GENOMIC DNA]</scope>
    <source>
        <strain evidence="1 2">888-76</strain>
    </source>
</reference>
<accession>A0A830ZCD8</accession>
<dbReference type="GeneID" id="77483047"/>
<keyword evidence="2" id="KW-1185">Reference proteome</keyword>
<evidence type="ECO:0000313" key="2">
    <source>
        <dbReference type="Proteomes" id="UP000187148"/>
    </source>
</evidence>